<dbReference type="Pfam" id="PF20514">
    <property type="entry name" value="WHD_ROXA"/>
    <property type="match status" value="1"/>
</dbReference>
<dbReference type="SMART" id="SM00558">
    <property type="entry name" value="JmjC"/>
    <property type="match status" value="1"/>
</dbReference>
<dbReference type="RefSeq" id="WP_189608480.1">
    <property type="nucleotide sequence ID" value="NZ_BMXR01000004.1"/>
</dbReference>
<evidence type="ECO:0000313" key="8">
    <source>
        <dbReference type="Proteomes" id="UP000626148"/>
    </source>
</evidence>
<feature type="domain" description="JmjC" evidence="6">
    <location>
        <begin position="92"/>
        <end position="220"/>
    </location>
</feature>
<evidence type="ECO:0000256" key="5">
    <source>
        <dbReference type="ARBA" id="ARBA00023004"/>
    </source>
</evidence>
<dbReference type="CDD" id="cd02208">
    <property type="entry name" value="cupin_RmlC-like"/>
    <property type="match status" value="1"/>
</dbReference>
<dbReference type="Gene3D" id="2.60.120.650">
    <property type="entry name" value="Cupin"/>
    <property type="match status" value="1"/>
</dbReference>
<dbReference type="SUPFAM" id="SSF51197">
    <property type="entry name" value="Clavaminate synthase-like"/>
    <property type="match status" value="1"/>
</dbReference>
<dbReference type="GO" id="GO:0046872">
    <property type="term" value="F:metal ion binding"/>
    <property type="evidence" value="ECO:0007669"/>
    <property type="project" value="UniProtKB-KW"/>
</dbReference>
<evidence type="ECO:0000256" key="1">
    <source>
        <dbReference type="ARBA" id="ARBA00001954"/>
    </source>
</evidence>
<proteinExistence type="predicted"/>
<dbReference type="PROSITE" id="PS51184">
    <property type="entry name" value="JMJC"/>
    <property type="match status" value="1"/>
</dbReference>
<evidence type="ECO:0000256" key="4">
    <source>
        <dbReference type="ARBA" id="ARBA00023002"/>
    </source>
</evidence>
<evidence type="ECO:0000259" key="6">
    <source>
        <dbReference type="PROSITE" id="PS51184"/>
    </source>
</evidence>
<keyword evidence="3" id="KW-0223">Dioxygenase</keyword>
<dbReference type="PANTHER" id="PTHR13096">
    <property type="entry name" value="MINA53 MYC INDUCED NUCLEAR ANTIGEN"/>
    <property type="match status" value="1"/>
</dbReference>
<keyword evidence="2" id="KW-0479">Metal-binding</keyword>
<reference evidence="7" key="2">
    <citation type="submission" date="2020-09" db="EMBL/GenBank/DDBJ databases">
        <authorList>
            <person name="Sun Q."/>
            <person name="Kim S."/>
        </authorList>
    </citation>
    <scope>NUCLEOTIDE SEQUENCE</scope>
    <source>
        <strain evidence="7">KCTC 22169</strain>
    </source>
</reference>
<gene>
    <name evidence="7" type="ORF">GCM10007392_21010</name>
</gene>
<dbReference type="GO" id="GO:0016706">
    <property type="term" value="F:2-oxoglutarate-dependent dioxygenase activity"/>
    <property type="evidence" value="ECO:0007669"/>
    <property type="project" value="TreeGrafter"/>
</dbReference>
<reference evidence="7" key="1">
    <citation type="journal article" date="2014" name="Int. J. Syst. Evol. Microbiol.">
        <title>Complete genome sequence of Corynebacterium casei LMG S-19264T (=DSM 44701T), isolated from a smear-ripened cheese.</title>
        <authorList>
            <consortium name="US DOE Joint Genome Institute (JGI-PGF)"/>
            <person name="Walter F."/>
            <person name="Albersmeier A."/>
            <person name="Kalinowski J."/>
            <person name="Ruckert C."/>
        </authorList>
    </citation>
    <scope>NUCLEOTIDE SEQUENCE</scope>
    <source>
        <strain evidence="7">KCTC 22169</strain>
    </source>
</reference>
<dbReference type="Gene3D" id="3.40.366.30">
    <property type="entry name" value="50S ribosomal protein L16 arginine hydroxylase, Chain A, Domain 2"/>
    <property type="match status" value="1"/>
</dbReference>
<keyword evidence="5" id="KW-0408">Iron</keyword>
<evidence type="ECO:0000313" key="7">
    <source>
        <dbReference type="EMBL" id="GGX53305.1"/>
    </source>
</evidence>
<dbReference type="Proteomes" id="UP000626148">
    <property type="component" value="Unassembled WGS sequence"/>
</dbReference>
<dbReference type="InterPro" id="IPR039994">
    <property type="entry name" value="NO66-like"/>
</dbReference>
<name>A0A918K7J5_9GAMM</name>
<dbReference type="InterPro" id="IPR046799">
    <property type="entry name" value="ROXA-like_wH"/>
</dbReference>
<evidence type="ECO:0000256" key="3">
    <source>
        <dbReference type="ARBA" id="ARBA00022964"/>
    </source>
</evidence>
<comment type="caution">
    <text evidence="7">The sequence shown here is derived from an EMBL/GenBank/DDBJ whole genome shotgun (WGS) entry which is preliminary data.</text>
</comment>
<protein>
    <recommendedName>
        <fullName evidence="6">JmjC domain-containing protein</fullName>
    </recommendedName>
</protein>
<dbReference type="EMBL" id="BMXR01000004">
    <property type="protein sequence ID" value="GGX53305.1"/>
    <property type="molecule type" value="Genomic_DNA"/>
</dbReference>
<keyword evidence="4" id="KW-0560">Oxidoreductase</keyword>
<dbReference type="AlphaFoldDB" id="A0A918K7J5"/>
<organism evidence="7 8">
    <name type="scientific">Saccharospirillum salsuginis</name>
    <dbReference type="NCBI Taxonomy" id="418750"/>
    <lineage>
        <taxon>Bacteria</taxon>
        <taxon>Pseudomonadati</taxon>
        <taxon>Pseudomonadota</taxon>
        <taxon>Gammaproteobacteria</taxon>
        <taxon>Oceanospirillales</taxon>
        <taxon>Saccharospirillaceae</taxon>
        <taxon>Saccharospirillum</taxon>
    </lineage>
</organism>
<dbReference type="PANTHER" id="PTHR13096:SF8">
    <property type="entry name" value="RIBOSOMAL OXYGENASE 1"/>
    <property type="match status" value="1"/>
</dbReference>
<dbReference type="Pfam" id="PF08007">
    <property type="entry name" value="JmjC_2"/>
    <property type="match status" value="1"/>
</dbReference>
<sequence>MKLLGGLSAQAFLSRYWQKTPLLVRQAFPNLESLVSGDELAGLATESEVESRLVTAGDWRLRHGPFYDEDFTALPEKDWTLLVQAVDHWVPEVAALFDHFHFLPAWRLDDIMISYATPGGGVGPHFDQYDVFLIQVEGRREWRIGQSCTEADDCRDDTELQILVDFDEQERWVLEPGDMLYVPPGIAHWGTALDNGITYSVGFRAPSLAETLVDFSQFVAERSSEFDRYADPDLSAREDAFRIIDEDIDRVQSLLQQLTSDRAALLEWFGRYMTEPKYAEAPNDEAPLSPREIARKLDHAPLMRNQSARLAYVRGCLFVEGEALPTTLPMEGLKWLCEQKTIQPGDLGGSAEVGRLTLLAELVNRDVFYFDEE</sequence>
<comment type="cofactor">
    <cofactor evidence="1">
        <name>Fe(2+)</name>
        <dbReference type="ChEBI" id="CHEBI:29033"/>
    </cofactor>
</comment>
<dbReference type="InterPro" id="IPR003347">
    <property type="entry name" value="JmjC_dom"/>
</dbReference>
<keyword evidence="8" id="KW-1185">Reference proteome</keyword>
<evidence type="ECO:0000256" key="2">
    <source>
        <dbReference type="ARBA" id="ARBA00022723"/>
    </source>
</evidence>
<accession>A0A918K7J5</accession>